<dbReference type="AlphaFoldDB" id="A0A2U1N3B4"/>
<sequence length="145" mass="16761">MGPTRGIGGFKLSRGKLALCNLENCKRNQVKSAKLRLKRNILILTLVWSHPYICRKEFVECPNDEMVLERLEPNPGFKELTIRYLEQIPPLGNLPNLKEIELQQLESLKGFHGQSYYGRQPCYDHMRKRLEPLICNLVPLVAFLA</sequence>
<reference evidence="2 3" key="1">
    <citation type="journal article" date="2018" name="Mol. Plant">
        <title>The genome of Artemisia annua provides insight into the evolution of Asteraceae family and artemisinin biosynthesis.</title>
        <authorList>
            <person name="Shen Q."/>
            <person name="Zhang L."/>
            <person name="Liao Z."/>
            <person name="Wang S."/>
            <person name="Yan T."/>
            <person name="Shi P."/>
            <person name="Liu M."/>
            <person name="Fu X."/>
            <person name="Pan Q."/>
            <person name="Wang Y."/>
            <person name="Lv Z."/>
            <person name="Lu X."/>
            <person name="Zhang F."/>
            <person name="Jiang W."/>
            <person name="Ma Y."/>
            <person name="Chen M."/>
            <person name="Hao X."/>
            <person name="Li L."/>
            <person name="Tang Y."/>
            <person name="Lv G."/>
            <person name="Zhou Y."/>
            <person name="Sun X."/>
            <person name="Brodelius P.E."/>
            <person name="Rose J.K.C."/>
            <person name="Tang K."/>
        </authorList>
    </citation>
    <scope>NUCLEOTIDE SEQUENCE [LARGE SCALE GENOMIC DNA]</scope>
    <source>
        <strain evidence="3">cv. Huhao1</strain>
        <tissue evidence="2">Leaf</tissue>
    </source>
</reference>
<gene>
    <name evidence="2" type="ORF">CTI12_AA313250</name>
</gene>
<accession>A0A2U1N3B4</accession>
<dbReference type="OrthoDB" id="2018467at2759"/>
<dbReference type="InterPro" id="IPR056789">
    <property type="entry name" value="LRR_R13L1-DRL21"/>
</dbReference>
<evidence type="ECO:0000313" key="2">
    <source>
        <dbReference type="EMBL" id="PWA67992.1"/>
    </source>
</evidence>
<proteinExistence type="predicted"/>
<name>A0A2U1N3B4_ARTAN</name>
<organism evidence="2 3">
    <name type="scientific">Artemisia annua</name>
    <name type="common">Sweet wormwood</name>
    <dbReference type="NCBI Taxonomy" id="35608"/>
    <lineage>
        <taxon>Eukaryota</taxon>
        <taxon>Viridiplantae</taxon>
        <taxon>Streptophyta</taxon>
        <taxon>Embryophyta</taxon>
        <taxon>Tracheophyta</taxon>
        <taxon>Spermatophyta</taxon>
        <taxon>Magnoliopsida</taxon>
        <taxon>eudicotyledons</taxon>
        <taxon>Gunneridae</taxon>
        <taxon>Pentapetalae</taxon>
        <taxon>asterids</taxon>
        <taxon>campanulids</taxon>
        <taxon>Asterales</taxon>
        <taxon>Asteraceae</taxon>
        <taxon>Asteroideae</taxon>
        <taxon>Anthemideae</taxon>
        <taxon>Artemisiinae</taxon>
        <taxon>Artemisia</taxon>
    </lineage>
</organism>
<protein>
    <submittedName>
        <fullName evidence="2">NB-ARC domains-containing protein</fullName>
    </submittedName>
</protein>
<dbReference type="Pfam" id="PF25019">
    <property type="entry name" value="LRR_R13L1-DRL21"/>
    <property type="match status" value="1"/>
</dbReference>
<evidence type="ECO:0000313" key="3">
    <source>
        <dbReference type="Proteomes" id="UP000245207"/>
    </source>
</evidence>
<feature type="domain" description="R13L1/DRL21-like LRR repeat region" evidence="1">
    <location>
        <begin position="13"/>
        <end position="84"/>
    </location>
</feature>
<keyword evidence="3" id="KW-1185">Reference proteome</keyword>
<dbReference type="Proteomes" id="UP000245207">
    <property type="component" value="Unassembled WGS sequence"/>
</dbReference>
<comment type="caution">
    <text evidence="2">The sequence shown here is derived from an EMBL/GenBank/DDBJ whole genome shotgun (WGS) entry which is preliminary data.</text>
</comment>
<evidence type="ECO:0000259" key="1">
    <source>
        <dbReference type="Pfam" id="PF25019"/>
    </source>
</evidence>
<dbReference type="EMBL" id="PKPP01003726">
    <property type="protein sequence ID" value="PWA67992.1"/>
    <property type="molecule type" value="Genomic_DNA"/>
</dbReference>